<dbReference type="GO" id="GO:0005960">
    <property type="term" value="C:glycine cleavage complex"/>
    <property type="evidence" value="ECO:0007669"/>
    <property type="project" value="InterPro"/>
</dbReference>
<dbReference type="PANTHER" id="PTHR11715:SF3">
    <property type="entry name" value="GLYCINE CLEAVAGE SYSTEM H PROTEIN-RELATED"/>
    <property type="match status" value="1"/>
</dbReference>
<dbReference type="InterPro" id="IPR017453">
    <property type="entry name" value="GCV_H_sub"/>
</dbReference>
<dbReference type="NCBIfam" id="TIGR00527">
    <property type="entry name" value="gcvH"/>
    <property type="match status" value="1"/>
</dbReference>
<dbReference type="Gene3D" id="2.40.50.100">
    <property type="match status" value="1"/>
</dbReference>
<dbReference type="InterPro" id="IPR000089">
    <property type="entry name" value="Biotin_lipoyl"/>
</dbReference>
<dbReference type="InterPro" id="IPR002930">
    <property type="entry name" value="GCV_H"/>
</dbReference>
<dbReference type="PROSITE" id="PS50968">
    <property type="entry name" value="BIOTINYL_LIPOYL"/>
    <property type="match status" value="1"/>
</dbReference>
<dbReference type="Proteomes" id="UP000249818">
    <property type="component" value="Chromosome BARAN1"/>
</dbReference>
<comment type="function">
    <text evidence="3">The glycine cleavage system catalyzes the degradation of glycine. The H protein shuttles the methylamine group of glycine from the P protein to the T protein.</text>
</comment>
<dbReference type="HAMAP" id="MF_00272">
    <property type="entry name" value="GcvH"/>
    <property type="match status" value="1"/>
</dbReference>
<dbReference type="EMBL" id="LS483254">
    <property type="protein sequence ID" value="SQD92586.1"/>
    <property type="molecule type" value="Genomic_DNA"/>
</dbReference>
<evidence type="ECO:0000256" key="3">
    <source>
        <dbReference type="HAMAP-Rule" id="MF_00272"/>
    </source>
</evidence>
<dbReference type="NCBIfam" id="NF002270">
    <property type="entry name" value="PRK01202.1"/>
    <property type="match status" value="1"/>
</dbReference>
<dbReference type="InterPro" id="IPR033753">
    <property type="entry name" value="GCV_H/Fam206"/>
</dbReference>
<evidence type="ECO:0000256" key="4">
    <source>
        <dbReference type="PIRSR" id="PIRSR617453-50"/>
    </source>
</evidence>
<feature type="domain" description="Lipoyl-binding" evidence="5">
    <location>
        <begin position="21"/>
        <end position="103"/>
    </location>
</feature>
<evidence type="ECO:0000259" key="5">
    <source>
        <dbReference type="PROSITE" id="PS50968"/>
    </source>
</evidence>
<organism evidence="6 7">
    <name type="scientific">Candidatus Bipolaricaulis anaerobius</name>
    <dbReference type="NCBI Taxonomy" id="2026885"/>
    <lineage>
        <taxon>Bacteria</taxon>
        <taxon>Candidatus Bipolaricaulota</taxon>
        <taxon>Candidatus Bipolaricaulia</taxon>
        <taxon>Candidatus Bipolaricaulales</taxon>
        <taxon>Candidatus Bipolaricaulaceae</taxon>
        <taxon>Candidatus Bipolaricaulis</taxon>
    </lineage>
</organism>
<dbReference type="PANTHER" id="PTHR11715">
    <property type="entry name" value="GLYCINE CLEAVAGE SYSTEM H PROTEIN"/>
    <property type="match status" value="1"/>
</dbReference>
<dbReference type="InterPro" id="IPR011053">
    <property type="entry name" value="Single_hybrid_motif"/>
</dbReference>
<dbReference type="GO" id="GO:0019464">
    <property type="term" value="P:glycine decarboxylation via glycine cleavage system"/>
    <property type="evidence" value="ECO:0007669"/>
    <property type="project" value="UniProtKB-UniRule"/>
</dbReference>
<dbReference type="OrthoDB" id="9796712at2"/>
<keyword evidence="7" id="KW-1185">Reference proteome</keyword>
<evidence type="ECO:0000313" key="7">
    <source>
        <dbReference type="Proteomes" id="UP000249818"/>
    </source>
</evidence>
<dbReference type="KEGG" id="bana:BARAN1_0562"/>
<accession>A0A2X3KYJ4</accession>
<dbReference type="RefSeq" id="WP_122030783.1">
    <property type="nucleotide sequence ID" value="NZ_LS483254.1"/>
</dbReference>
<reference evidence="7" key="1">
    <citation type="submission" date="2018-05" db="EMBL/GenBank/DDBJ databases">
        <authorList>
            <person name="Hao L."/>
        </authorList>
    </citation>
    <scope>NUCLEOTIDE SEQUENCE [LARGE SCALE GENOMIC DNA]</scope>
</reference>
<name>A0A2X3KYJ4_9BACT</name>
<keyword evidence="2 3" id="KW-0450">Lipoyl</keyword>
<dbReference type="SUPFAM" id="SSF51230">
    <property type="entry name" value="Single hybrid motif"/>
    <property type="match status" value="1"/>
</dbReference>
<dbReference type="CDD" id="cd06848">
    <property type="entry name" value="GCS_H"/>
    <property type="match status" value="1"/>
</dbReference>
<dbReference type="GO" id="GO:0005829">
    <property type="term" value="C:cytosol"/>
    <property type="evidence" value="ECO:0007669"/>
    <property type="project" value="TreeGrafter"/>
</dbReference>
<protein>
    <recommendedName>
        <fullName evidence="3">Glycine cleavage system H protein</fullName>
    </recommendedName>
</protein>
<dbReference type="Pfam" id="PF01597">
    <property type="entry name" value="GCV_H"/>
    <property type="match status" value="1"/>
</dbReference>
<comment type="similarity">
    <text evidence="1 3">Belongs to the GcvH family.</text>
</comment>
<sequence>MIPQELRYTKDHEWVRLEGDKARVGITEHAQKQLGDIVFVELPPVGVVGRRGDRLATVESVKAVGEVFAPLSGEVVEVNAALPGSPDLVNKDPYGEGWLFAIRVAAPMETGELLDAASYEALVKGSG</sequence>
<evidence type="ECO:0000313" key="6">
    <source>
        <dbReference type="EMBL" id="SQD92586.1"/>
    </source>
</evidence>
<feature type="modified residue" description="N6-lipoyllysine" evidence="3 4">
    <location>
        <position position="62"/>
    </location>
</feature>
<dbReference type="AlphaFoldDB" id="A0A2X3KYJ4"/>
<proteinExistence type="inferred from homology"/>
<dbReference type="GO" id="GO:0009249">
    <property type="term" value="P:protein lipoylation"/>
    <property type="evidence" value="ECO:0007669"/>
    <property type="project" value="TreeGrafter"/>
</dbReference>
<comment type="cofactor">
    <cofactor evidence="3">
        <name>(R)-lipoate</name>
        <dbReference type="ChEBI" id="CHEBI:83088"/>
    </cofactor>
    <text evidence="3">Binds 1 lipoyl cofactor covalently.</text>
</comment>
<evidence type="ECO:0000256" key="2">
    <source>
        <dbReference type="ARBA" id="ARBA00022823"/>
    </source>
</evidence>
<comment type="subunit">
    <text evidence="3">The glycine cleavage system is composed of four proteins: P, T, L and H.</text>
</comment>
<gene>
    <name evidence="3 6" type="primary">gcvH</name>
    <name evidence="6" type="ORF">BARAN1_0562</name>
</gene>
<evidence type="ECO:0000256" key="1">
    <source>
        <dbReference type="ARBA" id="ARBA00009249"/>
    </source>
</evidence>